<dbReference type="Gene3D" id="1.10.10.60">
    <property type="entry name" value="Homeodomain-like"/>
    <property type="match status" value="1"/>
</dbReference>
<dbReference type="NCBIfam" id="TIGR02395">
    <property type="entry name" value="rpoN_sigma"/>
    <property type="match status" value="1"/>
</dbReference>
<dbReference type="GO" id="GO:0016779">
    <property type="term" value="F:nucleotidyltransferase activity"/>
    <property type="evidence" value="ECO:0007669"/>
    <property type="project" value="UniProtKB-KW"/>
</dbReference>
<keyword evidence="3" id="KW-0808">Transferase</keyword>
<protein>
    <submittedName>
        <fullName evidence="11">RNA polymerase sigma-54 factor</fullName>
    </submittedName>
</protein>
<evidence type="ECO:0000256" key="7">
    <source>
        <dbReference type="ARBA" id="ARBA00023125"/>
    </source>
</evidence>
<evidence type="ECO:0000256" key="1">
    <source>
        <dbReference type="ARBA" id="ARBA00008798"/>
    </source>
</evidence>
<dbReference type="PROSITE" id="PS00718">
    <property type="entry name" value="SIGMA54_2"/>
    <property type="match status" value="1"/>
</dbReference>
<dbReference type="Pfam" id="PF04552">
    <property type="entry name" value="Sigma54_DBD"/>
    <property type="match status" value="1"/>
</dbReference>
<proteinExistence type="inferred from homology"/>
<feature type="domain" description="RNA polymerase sigma factor 54 core-binding" evidence="10">
    <location>
        <begin position="81"/>
        <end position="268"/>
    </location>
</feature>
<dbReference type="GO" id="GO:0001216">
    <property type="term" value="F:DNA-binding transcription activator activity"/>
    <property type="evidence" value="ECO:0007669"/>
    <property type="project" value="InterPro"/>
</dbReference>
<keyword evidence="5" id="KW-0805">Transcription regulation</keyword>
<dbReference type="InterPro" id="IPR038709">
    <property type="entry name" value="RpoN_core-bd_sf"/>
</dbReference>
<dbReference type="Proteomes" id="UP000391919">
    <property type="component" value="Unassembled WGS sequence"/>
</dbReference>
<dbReference type="Pfam" id="PF00309">
    <property type="entry name" value="Sigma54_AID"/>
    <property type="match status" value="1"/>
</dbReference>
<dbReference type="InterPro" id="IPR000394">
    <property type="entry name" value="RNA_pol_sigma_54"/>
</dbReference>
<evidence type="ECO:0000259" key="9">
    <source>
        <dbReference type="Pfam" id="PF04552"/>
    </source>
</evidence>
<dbReference type="GO" id="GO:0003677">
    <property type="term" value="F:DNA binding"/>
    <property type="evidence" value="ECO:0007669"/>
    <property type="project" value="UniProtKB-KW"/>
</dbReference>
<dbReference type="RefSeq" id="WP_151705878.1">
    <property type="nucleotide sequence ID" value="NZ_BKZQ01000010.1"/>
</dbReference>
<dbReference type="Gene3D" id="1.10.10.1330">
    <property type="entry name" value="RNA polymerase sigma-54 factor, core-binding domain"/>
    <property type="match status" value="1"/>
</dbReference>
<dbReference type="PANTHER" id="PTHR32248">
    <property type="entry name" value="RNA POLYMERASE SIGMA-54 FACTOR"/>
    <property type="match status" value="1"/>
</dbReference>
<evidence type="ECO:0000256" key="4">
    <source>
        <dbReference type="ARBA" id="ARBA00022695"/>
    </source>
</evidence>
<feature type="domain" description="RNA polymerase sigma factor 54 DNA-binding" evidence="9">
    <location>
        <begin position="282"/>
        <end position="443"/>
    </location>
</feature>
<accession>A0A5J4JGH5</accession>
<keyword evidence="8" id="KW-0804">Transcription</keyword>
<comment type="caution">
    <text evidence="11">The sequence shown here is derived from an EMBL/GenBank/DDBJ whole genome shotgun (WGS) entry which is preliminary data.</text>
</comment>
<keyword evidence="6" id="KW-0731">Sigma factor</keyword>
<dbReference type="Pfam" id="PF04963">
    <property type="entry name" value="Sigma54_CBD"/>
    <property type="match status" value="1"/>
</dbReference>
<dbReference type="GO" id="GO:0000428">
    <property type="term" value="C:DNA-directed RNA polymerase complex"/>
    <property type="evidence" value="ECO:0007669"/>
    <property type="project" value="UniProtKB-KW"/>
</dbReference>
<evidence type="ECO:0000313" key="11">
    <source>
        <dbReference type="EMBL" id="GER69735.1"/>
    </source>
</evidence>
<evidence type="ECO:0000256" key="8">
    <source>
        <dbReference type="ARBA" id="ARBA00023163"/>
    </source>
</evidence>
<dbReference type="GO" id="GO:0006352">
    <property type="term" value="P:DNA-templated transcription initiation"/>
    <property type="evidence" value="ECO:0007669"/>
    <property type="project" value="InterPro"/>
</dbReference>
<dbReference type="GO" id="GO:0016987">
    <property type="term" value="F:sigma factor activity"/>
    <property type="evidence" value="ECO:0007669"/>
    <property type="project" value="UniProtKB-KW"/>
</dbReference>
<comment type="similarity">
    <text evidence="1">Belongs to the sigma-54 factor family.</text>
</comment>
<evidence type="ECO:0000256" key="5">
    <source>
        <dbReference type="ARBA" id="ARBA00023015"/>
    </source>
</evidence>
<gene>
    <name evidence="11" type="primary">sigL</name>
    <name evidence="11" type="ORF">BpJC7_10380</name>
</gene>
<dbReference type="PIRSF" id="PIRSF000774">
    <property type="entry name" value="RpoN"/>
    <property type="match status" value="1"/>
</dbReference>
<evidence type="ECO:0000256" key="2">
    <source>
        <dbReference type="ARBA" id="ARBA00022478"/>
    </source>
</evidence>
<evidence type="ECO:0000259" key="10">
    <source>
        <dbReference type="Pfam" id="PF04963"/>
    </source>
</evidence>
<name>A0A5J4JGH5_9BACI</name>
<dbReference type="PRINTS" id="PR00045">
    <property type="entry name" value="SIGMA54FCT"/>
</dbReference>
<keyword evidence="7" id="KW-0238">DNA-binding</keyword>
<reference evidence="11 12" key="1">
    <citation type="submission" date="2019-09" db="EMBL/GenBank/DDBJ databases">
        <title>Draft genome sequence of Bacillus sp. JC-7.</title>
        <authorList>
            <person name="Tanaka N."/>
            <person name="Shiwa Y."/>
            <person name="Fujita N."/>
            <person name="Tanasupawat S."/>
        </authorList>
    </citation>
    <scope>NUCLEOTIDE SEQUENCE [LARGE SCALE GENOMIC DNA]</scope>
    <source>
        <strain evidence="11 12">JC-7</strain>
    </source>
</reference>
<evidence type="ECO:0000313" key="12">
    <source>
        <dbReference type="Proteomes" id="UP000391919"/>
    </source>
</evidence>
<dbReference type="AlphaFoldDB" id="A0A5J4JGH5"/>
<organism evidence="11 12">
    <name type="scientific">Weizmannia acidilactici</name>
    <dbReference type="NCBI Taxonomy" id="2607726"/>
    <lineage>
        <taxon>Bacteria</taxon>
        <taxon>Bacillati</taxon>
        <taxon>Bacillota</taxon>
        <taxon>Bacilli</taxon>
        <taxon>Bacillales</taxon>
        <taxon>Bacillaceae</taxon>
        <taxon>Heyndrickxia</taxon>
    </lineage>
</organism>
<evidence type="ECO:0000256" key="3">
    <source>
        <dbReference type="ARBA" id="ARBA00022679"/>
    </source>
</evidence>
<keyword evidence="4" id="KW-0548">Nucleotidyltransferase</keyword>
<sequence length="445" mass="50427">MDLQVGLWQKQSMKLAMTQELKQAIEVLQFSSQELMSFLEEKTAENPLIELSNTHIKLVDSRFSGLYRMKGQKKSQEKNWIEQIPEQIETLPDYLISQLNMKSLPKTVAEAVKVYAGHLDANGYLAITAPEAAQIAQIPVEDAEKGLEILQTLDPAGIGARSLQECLLIQIKRDPDAPTHAAELIGSHFLEFAEKKWKGIAKKMDISMQEIQQAADYIQTLNPRPGAGFSHETPQYIVPDLMVKNSGGELELFLVEGQVPRVRFNEDYSSMLKLSGDAQAVRYLKEKTQEYHWIQKSIESRKETLLKVGKALLEKQRDFFLYGKGHLKPLTMKEVSDAIGMHESTVSRAVREKYIETPFGTFPLKQFFTTALPVRSGTREEAASSAEIKNQIATLVNREDKRKPLSDQTIVTLLNKKGFEISRRTVAKYREQLGIPSSAKRKRYE</sequence>
<dbReference type="InterPro" id="IPR007634">
    <property type="entry name" value="RNA_pol_sigma_54_DNA-bd"/>
</dbReference>
<dbReference type="InterPro" id="IPR007046">
    <property type="entry name" value="RNA_pol_sigma_54_core-bd"/>
</dbReference>
<keyword evidence="12" id="KW-1185">Reference proteome</keyword>
<dbReference type="PROSITE" id="PS50044">
    <property type="entry name" value="SIGMA54_3"/>
    <property type="match status" value="1"/>
</dbReference>
<dbReference type="EMBL" id="BKZQ01000010">
    <property type="protein sequence ID" value="GER69735.1"/>
    <property type="molecule type" value="Genomic_DNA"/>
</dbReference>
<dbReference type="PANTHER" id="PTHR32248:SF4">
    <property type="entry name" value="RNA POLYMERASE SIGMA-54 FACTOR"/>
    <property type="match status" value="1"/>
</dbReference>
<keyword evidence="2" id="KW-0240">DNA-directed RNA polymerase</keyword>
<evidence type="ECO:0000256" key="6">
    <source>
        <dbReference type="ARBA" id="ARBA00023082"/>
    </source>
</evidence>